<dbReference type="PANTHER" id="PTHR34523">
    <property type="entry name" value="COILED-COIL DOMAIN-CONTAINING PROTEIN 138"/>
    <property type="match status" value="1"/>
</dbReference>
<dbReference type="Proteomes" id="UP000694856">
    <property type="component" value="Chromosome 16"/>
</dbReference>
<evidence type="ECO:0000313" key="3">
    <source>
        <dbReference type="Proteomes" id="UP000694856"/>
    </source>
</evidence>
<evidence type="ECO:0000313" key="4">
    <source>
        <dbReference type="RefSeq" id="XP_014414984.1"/>
    </source>
</evidence>
<proteinExistence type="predicted"/>
<dbReference type="RefSeq" id="XP_014414984.1">
    <property type="nucleotide sequence ID" value="XM_014559498.2"/>
</dbReference>
<dbReference type="GeneID" id="102506054"/>
<dbReference type="InterPro" id="IPR038798">
    <property type="entry name" value="CCDC138"/>
</dbReference>
<evidence type="ECO:0000256" key="1">
    <source>
        <dbReference type="SAM" id="MobiDB-lite"/>
    </source>
</evidence>
<keyword evidence="3" id="KW-1185">Reference proteome</keyword>
<accession>A0A8B7KAD4</accession>
<dbReference type="Pfam" id="PF21037">
    <property type="entry name" value="CCDC138_cc"/>
    <property type="match status" value="1"/>
</dbReference>
<dbReference type="AlphaFoldDB" id="A0A8B7KAD4"/>
<gene>
    <name evidence="4" type="primary">LOC102506054</name>
</gene>
<dbReference type="PANTHER" id="PTHR34523:SF1">
    <property type="entry name" value="COILED-COIL DOMAIN-CONTAINING PROTEIN 138"/>
    <property type="match status" value="1"/>
</dbReference>
<reference evidence="4" key="1">
    <citation type="submission" date="2025-08" db="UniProtKB">
        <authorList>
            <consortium name="RefSeq"/>
        </authorList>
    </citation>
    <scope>IDENTIFICATION</scope>
    <source>
        <tissue evidence="4">Ear skin</tissue>
    </source>
</reference>
<organism evidence="3 4">
    <name type="scientific">Camelus ferus</name>
    <name type="common">Wild bactrian camel</name>
    <name type="synonym">Camelus bactrianus ferus</name>
    <dbReference type="NCBI Taxonomy" id="419612"/>
    <lineage>
        <taxon>Eukaryota</taxon>
        <taxon>Metazoa</taxon>
        <taxon>Chordata</taxon>
        <taxon>Craniata</taxon>
        <taxon>Vertebrata</taxon>
        <taxon>Euteleostomi</taxon>
        <taxon>Mammalia</taxon>
        <taxon>Eutheria</taxon>
        <taxon>Laurasiatheria</taxon>
        <taxon>Artiodactyla</taxon>
        <taxon>Tylopoda</taxon>
        <taxon>Camelidae</taxon>
        <taxon>Camelus</taxon>
    </lineage>
</organism>
<feature type="region of interest" description="Disordered" evidence="1">
    <location>
        <begin position="65"/>
        <end position="112"/>
    </location>
</feature>
<feature type="domain" description="Coiled-coil-domain-containing protein 138 coiled-coil" evidence="2">
    <location>
        <begin position="49"/>
        <end position="71"/>
    </location>
</feature>
<protein>
    <submittedName>
        <fullName evidence="4">Coiled-coil domain-containing protein 138-like</fullName>
    </submittedName>
</protein>
<name>A0A8B7KAD4_CAMFR</name>
<evidence type="ECO:0000259" key="2">
    <source>
        <dbReference type="Pfam" id="PF21037"/>
    </source>
</evidence>
<dbReference type="InterPro" id="IPR048751">
    <property type="entry name" value="CCDC138_CC"/>
</dbReference>
<sequence>MKPSVVKLLGQDLVVERLKSRYELGSDCPVEQHDAEVEHLTEVLKEGKKKSKRLRSSFDALKELNDSFKKQTSPQHLPAPPPLTSISQEGPLSCAKPSTPAEAPDPLEWNSI</sequence>
<dbReference type="KEGG" id="cfr:102506054"/>